<evidence type="ECO:0000259" key="3">
    <source>
        <dbReference type="Pfam" id="PF00075"/>
    </source>
</evidence>
<dbReference type="Proteomes" id="UP000007431">
    <property type="component" value="Unassembled WGS sequence"/>
</dbReference>
<dbReference type="InterPro" id="IPR036397">
    <property type="entry name" value="RNaseH_sf"/>
</dbReference>
<proteinExistence type="predicted"/>
<dbReference type="InterPro" id="IPR002156">
    <property type="entry name" value="RNaseH_domain"/>
</dbReference>
<evidence type="ECO:0000256" key="1">
    <source>
        <dbReference type="SAM" id="MobiDB-lite"/>
    </source>
</evidence>
<feature type="compositionally biased region" description="Pro residues" evidence="1">
    <location>
        <begin position="402"/>
        <end position="411"/>
    </location>
</feature>
<keyword evidence="5" id="KW-1185">Reference proteome</keyword>
<feature type="compositionally biased region" description="Polar residues" evidence="1">
    <location>
        <begin position="425"/>
        <end position="437"/>
    </location>
</feature>
<feature type="transmembrane region" description="Helical" evidence="2">
    <location>
        <begin position="169"/>
        <end position="190"/>
    </location>
</feature>
<dbReference type="OrthoDB" id="3174319at2759"/>
<name>D8QAV9_SCHCM</name>
<dbReference type="GO" id="GO:0003676">
    <property type="term" value="F:nucleic acid binding"/>
    <property type="evidence" value="ECO:0007669"/>
    <property type="project" value="InterPro"/>
</dbReference>
<feature type="compositionally biased region" description="Low complexity" evidence="1">
    <location>
        <begin position="279"/>
        <end position="293"/>
    </location>
</feature>
<dbReference type="EMBL" id="GL377309">
    <property type="protein sequence ID" value="EFI94644.1"/>
    <property type="molecule type" value="Genomic_DNA"/>
</dbReference>
<accession>D8QAV9</accession>
<feature type="transmembrane region" description="Helical" evidence="2">
    <location>
        <begin position="92"/>
        <end position="113"/>
    </location>
</feature>
<evidence type="ECO:0000313" key="4">
    <source>
        <dbReference type="EMBL" id="EFI94644.1"/>
    </source>
</evidence>
<feature type="region of interest" description="Disordered" evidence="1">
    <location>
        <begin position="245"/>
        <end position="295"/>
    </location>
</feature>
<gene>
    <name evidence="4" type="ORF">SCHCODRAFT_236316</name>
</gene>
<organism evidence="5">
    <name type="scientific">Schizophyllum commune (strain H4-8 / FGSC 9210)</name>
    <name type="common">Split gill fungus</name>
    <dbReference type="NCBI Taxonomy" id="578458"/>
    <lineage>
        <taxon>Eukaryota</taxon>
        <taxon>Fungi</taxon>
        <taxon>Dikarya</taxon>
        <taxon>Basidiomycota</taxon>
        <taxon>Agaricomycotina</taxon>
        <taxon>Agaricomycetes</taxon>
        <taxon>Agaricomycetidae</taxon>
        <taxon>Agaricales</taxon>
        <taxon>Schizophyllaceae</taxon>
        <taxon>Schizophyllum</taxon>
    </lineage>
</organism>
<dbReference type="GO" id="GO:0004523">
    <property type="term" value="F:RNA-DNA hybrid ribonuclease activity"/>
    <property type="evidence" value="ECO:0007669"/>
    <property type="project" value="InterPro"/>
</dbReference>
<protein>
    <recommendedName>
        <fullName evidence="3">RNase H type-1 domain-containing protein</fullName>
    </recommendedName>
</protein>
<dbReference type="Gene3D" id="3.30.420.10">
    <property type="entry name" value="Ribonuclease H-like superfamily/Ribonuclease H"/>
    <property type="match status" value="1"/>
</dbReference>
<evidence type="ECO:0000313" key="5">
    <source>
        <dbReference type="Proteomes" id="UP000007431"/>
    </source>
</evidence>
<dbReference type="InParanoid" id="D8QAV9"/>
<reference evidence="4 5" key="1">
    <citation type="journal article" date="2010" name="Nat. Biotechnol.">
        <title>Genome sequence of the model mushroom Schizophyllum commune.</title>
        <authorList>
            <person name="Ohm R.A."/>
            <person name="de Jong J.F."/>
            <person name="Lugones L.G."/>
            <person name="Aerts A."/>
            <person name="Kothe E."/>
            <person name="Stajich J.E."/>
            <person name="de Vries R.P."/>
            <person name="Record E."/>
            <person name="Levasseur A."/>
            <person name="Baker S.E."/>
            <person name="Bartholomew K.A."/>
            <person name="Coutinho P.M."/>
            <person name="Erdmann S."/>
            <person name="Fowler T.J."/>
            <person name="Gathman A.C."/>
            <person name="Lombard V."/>
            <person name="Henrissat B."/>
            <person name="Knabe N."/>
            <person name="Kuees U."/>
            <person name="Lilly W.W."/>
            <person name="Lindquist E."/>
            <person name="Lucas S."/>
            <person name="Magnuson J.K."/>
            <person name="Piumi F."/>
            <person name="Raudaskoski M."/>
            <person name="Salamov A."/>
            <person name="Schmutz J."/>
            <person name="Schwarze F.W.M.R."/>
            <person name="vanKuyk P.A."/>
            <person name="Horton J.S."/>
            <person name="Grigoriev I.V."/>
            <person name="Woesten H.A.B."/>
        </authorList>
    </citation>
    <scope>NUCLEOTIDE SEQUENCE [LARGE SCALE GENOMIC DNA]</scope>
    <source>
        <strain evidence="5">H4-8 / FGSC 9210</strain>
    </source>
</reference>
<keyword evidence="2" id="KW-1133">Transmembrane helix</keyword>
<feature type="region of interest" description="Disordered" evidence="1">
    <location>
        <begin position="397"/>
        <end position="437"/>
    </location>
</feature>
<keyword evidence="2" id="KW-0472">Membrane</keyword>
<dbReference type="AlphaFoldDB" id="D8QAV9"/>
<dbReference type="VEuPathDB" id="FungiDB:SCHCODRAFT_0236316"/>
<keyword evidence="2" id="KW-0812">Transmembrane</keyword>
<evidence type="ECO:0000256" key="2">
    <source>
        <dbReference type="SAM" id="Phobius"/>
    </source>
</evidence>
<sequence>MAALARQPTRSILLQTPIVILFLTSTMGAIAILIFYTIQVPAFGAVPPYIDHEIFQLSVVLSVTDRVNYLLSDLIVVWRAWVLWPDNKLARAALVVCMCGSTVGLLIEVVWAFQDYGVLEPATHSLLMTVPLLVTNMVCTVLMAARCWYYRRDIKRSLGTSNRTRIESILLILVESGFVYCGLWIMFLILRQTSTSNAEAYGVVKTAFHSLAGIYPTFIVLAVAGQRSAAESTIFTSAPVTHPIDFAPSDGAGEGSRVSEGRGRGEYTTTGELTDDETWASAGGTSTSGDGSTQVASEMIKLERRKKGSHFLNVGGESSSYAEAGSLGTPYAVTLLQRRSCPVEFRWVKGHSGNKGNDAADILAKDGAARSTAFALPSAPPWGPPASTLPRSALKVFTTLPSAPPPAPPPRTSHQEHTGCPYYTSRATTSATEPNNT</sequence>
<dbReference type="Pfam" id="PF00075">
    <property type="entry name" value="RNase_H"/>
    <property type="match status" value="1"/>
</dbReference>
<feature type="transmembrane region" description="Helical" evidence="2">
    <location>
        <begin position="125"/>
        <end position="149"/>
    </location>
</feature>
<feature type="transmembrane region" description="Helical" evidence="2">
    <location>
        <begin position="12"/>
        <end position="38"/>
    </location>
</feature>
<feature type="domain" description="RNase H type-1" evidence="3">
    <location>
        <begin position="340"/>
        <end position="368"/>
    </location>
</feature>
<dbReference type="InterPro" id="IPR012337">
    <property type="entry name" value="RNaseH-like_sf"/>
</dbReference>
<dbReference type="HOGENOM" id="CLU_627244_0_0_1"/>
<dbReference type="SUPFAM" id="SSF53098">
    <property type="entry name" value="Ribonuclease H-like"/>
    <property type="match status" value="1"/>
</dbReference>